<dbReference type="GeneID" id="86891538"/>
<protein>
    <submittedName>
        <fullName evidence="2">Uncharacterized protein</fullName>
    </submittedName>
</protein>
<organism evidence="2 3">
    <name type="scientific">Butyricimonas virosa</name>
    <dbReference type="NCBI Taxonomy" id="544645"/>
    <lineage>
        <taxon>Bacteria</taxon>
        <taxon>Pseudomonadati</taxon>
        <taxon>Bacteroidota</taxon>
        <taxon>Bacteroidia</taxon>
        <taxon>Bacteroidales</taxon>
        <taxon>Odoribacteraceae</taxon>
        <taxon>Butyricimonas</taxon>
    </lineage>
</organism>
<feature type="signal peptide" evidence="1">
    <location>
        <begin position="1"/>
        <end position="19"/>
    </location>
</feature>
<evidence type="ECO:0000256" key="1">
    <source>
        <dbReference type="SAM" id="SignalP"/>
    </source>
</evidence>
<dbReference type="RefSeq" id="WP_087421546.1">
    <property type="nucleotide sequence ID" value="NZ_CALBWO010000011.1"/>
</dbReference>
<sequence length="230" mass="27255">MKRIVLLFAALFSVSMLFSQEVFRLGTVKGEYVTYKVREQKDVPTRWIVRNVHNPDTAIKIVPNPGVIFSQEKDIEMQIAKILHEHLSAEELLEMKTREKEGGVCWFEVILRVDRNKYKLLQVTCFRFCNKYMAGMRRPPEKRQDYPASYNDFWLNIDPDRLHAIEKDIVKRVVLPEKMPEILLTDDFNILIMPRDLGDIKKIKEERKKAIERWKKEDVKPRAGWPPMIL</sequence>
<proteinExistence type="predicted"/>
<gene>
    <name evidence="2" type="ORF">DWW18_18805</name>
</gene>
<dbReference type="Proteomes" id="UP000283589">
    <property type="component" value="Unassembled WGS sequence"/>
</dbReference>
<evidence type="ECO:0000313" key="3">
    <source>
        <dbReference type="Proteomes" id="UP000283589"/>
    </source>
</evidence>
<comment type="caution">
    <text evidence="2">The sequence shown here is derived from an EMBL/GenBank/DDBJ whole genome shotgun (WGS) entry which is preliminary data.</text>
</comment>
<feature type="chain" id="PRO_5019456074" evidence="1">
    <location>
        <begin position="20"/>
        <end position="230"/>
    </location>
</feature>
<name>A0A412WUX0_9BACT</name>
<dbReference type="EMBL" id="QRZA01000040">
    <property type="protein sequence ID" value="RGV31077.1"/>
    <property type="molecule type" value="Genomic_DNA"/>
</dbReference>
<dbReference type="AlphaFoldDB" id="A0A412WUX0"/>
<keyword evidence="1" id="KW-0732">Signal</keyword>
<accession>A0A412WUX0</accession>
<evidence type="ECO:0000313" key="2">
    <source>
        <dbReference type="EMBL" id="RGV31077.1"/>
    </source>
</evidence>
<reference evidence="2 3" key="1">
    <citation type="submission" date="2018-08" db="EMBL/GenBank/DDBJ databases">
        <title>A genome reference for cultivated species of the human gut microbiota.</title>
        <authorList>
            <person name="Zou Y."/>
            <person name="Xue W."/>
            <person name="Luo G."/>
        </authorList>
    </citation>
    <scope>NUCLEOTIDE SEQUENCE [LARGE SCALE GENOMIC DNA]</scope>
    <source>
        <strain evidence="2 3">AF14-49</strain>
    </source>
</reference>